<evidence type="ECO:0000313" key="2">
    <source>
        <dbReference type="Proteomes" id="UP000054928"/>
    </source>
</evidence>
<organism evidence="1 2">
    <name type="scientific">Plasmopara halstedii</name>
    <name type="common">Downy mildew of sunflower</name>
    <dbReference type="NCBI Taxonomy" id="4781"/>
    <lineage>
        <taxon>Eukaryota</taxon>
        <taxon>Sar</taxon>
        <taxon>Stramenopiles</taxon>
        <taxon>Oomycota</taxon>
        <taxon>Peronosporomycetes</taxon>
        <taxon>Peronosporales</taxon>
        <taxon>Peronosporaceae</taxon>
        <taxon>Plasmopara</taxon>
    </lineage>
</organism>
<protein>
    <submittedName>
        <fullName evidence="1">Uncharacterized protein</fullName>
    </submittedName>
</protein>
<keyword evidence="2" id="KW-1185">Reference proteome</keyword>
<dbReference type="GeneID" id="36408804"/>
<accession>A0A0P1AQG2</accession>
<dbReference type="AlphaFoldDB" id="A0A0P1AQG2"/>
<name>A0A0P1AQG2_PLAHL</name>
<proteinExistence type="predicted"/>
<dbReference type="Proteomes" id="UP000054928">
    <property type="component" value="Unassembled WGS sequence"/>
</dbReference>
<reference evidence="2" key="1">
    <citation type="submission" date="2014-09" db="EMBL/GenBank/DDBJ databases">
        <authorList>
            <person name="Sharma Rahul"/>
            <person name="Thines Marco"/>
        </authorList>
    </citation>
    <scope>NUCLEOTIDE SEQUENCE [LARGE SCALE GENOMIC DNA]</scope>
</reference>
<dbReference type="EMBL" id="CCYD01000667">
    <property type="protein sequence ID" value="CEG43557.1"/>
    <property type="molecule type" value="Genomic_DNA"/>
</dbReference>
<dbReference type="RefSeq" id="XP_024579926.1">
    <property type="nucleotide sequence ID" value="XM_024729561.1"/>
</dbReference>
<evidence type="ECO:0000313" key="1">
    <source>
        <dbReference type="EMBL" id="CEG43557.1"/>
    </source>
</evidence>
<sequence>MLESILRNRSEIEAFLHSQDDEEHVALLEQLSQGVTRGTSWDYLLAQVSIMGVFKRAIDLLRSRDRPTLHLVSYLKPQPPQMLDDIKFARAAMKHNMRAVIAELKAYISNNRPGWRTSSDTGAYGNLAAAFPNLLHQETETGLDEAVMEGVRLPSFITFAPPTSTGDGEGAVYRPAAESTQDMLKKELQCYLGEKLSTKEILESCQFLNNENKDAYVYFDILGYWKQVPTARKACLVCSGYLGKQRRMRAQLQHHALHQVRAALRAFQ</sequence>